<keyword evidence="1" id="KW-0812">Transmembrane</keyword>
<sequence length="145" mass="15122">MASVNVQHPVAVGRRRLVVLAAAAVVAVVLNYLVAFGAVALGADESFRPLTAPVFMPFTLIGLAAGFAGWTAVVRRSARPAAVLRVLVPVVLVLSMIPDLLLLATKFIPDTSGTAVAGLMVMHVVVTAVGVPAYRLARPENVRAM</sequence>
<feature type="transmembrane region" description="Helical" evidence="1">
    <location>
        <begin position="17"/>
        <end position="42"/>
    </location>
</feature>
<comment type="caution">
    <text evidence="2">The sequence shown here is derived from an EMBL/GenBank/DDBJ whole genome shotgun (WGS) entry which is preliminary data.</text>
</comment>
<evidence type="ECO:0000256" key="1">
    <source>
        <dbReference type="SAM" id="Phobius"/>
    </source>
</evidence>
<feature type="transmembrane region" description="Helical" evidence="1">
    <location>
        <begin position="114"/>
        <end position="137"/>
    </location>
</feature>
<proteinExistence type="predicted"/>
<keyword evidence="1" id="KW-1133">Transmembrane helix</keyword>
<accession>A0A4R0ICR9</accession>
<organism evidence="2 3">
    <name type="scientific">Kribbella speibonae</name>
    <dbReference type="NCBI Taxonomy" id="1572660"/>
    <lineage>
        <taxon>Bacteria</taxon>
        <taxon>Bacillati</taxon>
        <taxon>Actinomycetota</taxon>
        <taxon>Actinomycetes</taxon>
        <taxon>Propionibacteriales</taxon>
        <taxon>Kribbellaceae</taxon>
        <taxon>Kribbella</taxon>
    </lineage>
</organism>
<evidence type="ECO:0000313" key="2">
    <source>
        <dbReference type="EMBL" id="TCC30951.1"/>
    </source>
</evidence>
<feature type="transmembrane region" description="Helical" evidence="1">
    <location>
        <begin position="54"/>
        <end position="74"/>
    </location>
</feature>
<feature type="transmembrane region" description="Helical" evidence="1">
    <location>
        <begin position="86"/>
        <end position="108"/>
    </location>
</feature>
<evidence type="ECO:0000313" key="3">
    <source>
        <dbReference type="Proteomes" id="UP000294225"/>
    </source>
</evidence>
<dbReference type="InterPro" id="IPR045713">
    <property type="entry name" value="DUF6069"/>
</dbReference>
<reference evidence="2 3" key="1">
    <citation type="submission" date="2019-02" db="EMBL/GenBank/DDBJ databases">
        <title>Kribbella capetownensis sp. nov. and Kribbella speibonae sp. nov., isolated from soil.</title>
        <authorList>
            <person name="Curtis S.M."/>
            <person name="Norton I."/>
            <person name="Everest G.J."/>
            <person name="Meyers P.R."/>
        </authorList>
    </citation>
    <scope>NUCLEOTIDE SEQUENCE [LARGE SCALE GENOMIC DNA]</scope>
    <source>
        <strain evidence="2 3">YM55</strain>
    </source>
</reference>
<gene>
    <name evidence="2" type="ORF">E0H92_38310</name>
</gene>
<dbReference type="Pfam" id="PF19545">
    <property type="entry name" value="DUF6069"/>
    <property type="match status" value="1"/>
</dbReference>
<dbReference type="AlphaFoldDB" id="A0A4R0ICR9"/>
<name>A0A4R0ICR9_9ACTN</name>
<dbReference type="Proteomes" id="UP000294225">
    <property type="component" value="Unassembled WGS sequence"/>
</dbReference>
<dbReference type="EMBL" id="SJKC01000007">
    <property type="protein sequence ID" value="TCC30951.1"/>
    <property type="molecule type" value="Genomic_DNA"/>
</dbReference>
<protein>
    <submittedName>
        <fullName evidence="2">Uncharacterized protein</fullName>
    </submittedName>
</protein>
<keyword evidence="1" id="KW-0472">Membrane</keyword>
<dbReference type="RefSeq" id="WP_131499735.1">
    <property type="nucleotide sequence ID" value="NZ_SJKC01000007.1"/>
</dbReference>